<dbReference type="AlphaFoldDB" id="A0AAD5CGI5"/>
<dbReference type="EMBL" id="JAMZMK010008277">
    <property type="protein sequence ID" value="KAI7741074.1"/>
    <property type="molecule type" value="Genomic_DNA"/>
</dbReference>
<evidence type="ECO:0000313" key="1">
    <source>
        <dbReference type="EMBL" id="KAI7741074.1"/>
    </source>
</evidence>
<protein>
    <submittedName>
        <fullName evidence="1">Uncharacterized protein</fullName>
    </submittedName>
</protein>
<organism evidence="1 2">
    <name type="scientific">Ambrosia artemisiifolia</name>
    <name type="common">Common ragweed</name>
    <dbReference type="NCBI Taxonomy" id="4212"/>
    <lineage>
        <taxon>Eukaryota</taxon>
        <taxon>Viridiplantae</taxon>
        <taxon>Streptophyta</taxon>
        <taxon>Embryophyta</taxon>
        <taxon>Tracheophyta</taxon>
        <taxon>Spermatophyta</taxon>
        <taxon>Magnoliopsida</taxon>
        <taxon>eudicotyledons</taxon>
        <taxon>Gunneridae</taxon>
        <taxon>Pentapetalae</taxon>
        <taxon>asterids</taxon>
        <taxon>campanulids</taxon>
        <taxon>Asterales</taxon>
        <taxon>Asteraceae</taxon>
        <taxon>Asteroideae</taxon>
        <taxon>Heliantheae alliance</taxon>
        <taxon>Heliantheae</taxon>
        <taxon>Ambrosia</taxon>
    </lineage>
</organism>
<reference evidence="1" key="1">
    <citation type="submission" date="2022-06" db="EMBL/GenBank/DDBJ databases">
        <title>Uncovering the hologenomic basis of an extraordinary plant invasion.</title>
        <authorList>
            <person name="Bieker V.C."/>
            <person name="Martin M.D."/>
            <person name="Gilbert T."/>
            <person name="Hodgins K."/>
            <person name="Battlay P."/>
            <person name="Petersen B."/>
            <person name="Wilson J."/>
        </authorList>
    </citation>
    <scope>NUCLEOTIDE SEQUENCE</scope>
    <source>
        <strain evidence="1">AA19_3_7</strain>
        <tissue evidence="1">Leaf</tissue>
    </source>
</reference>
<sequence length="112" mass="13049">MVEEEQVKREDSMKEMSYSELEKLKAERKKQKEKTVNFILAWMYHENNQLIRLVQKRKIQQAYGTSEVQGDHQQAAKVIRRFPQTKPVRDGGEKQKPGLSKDLLAGVFGGWS</sequence>
<evidence type="ECO:0000313" key="2">
    <source>
        <dbReference type="Proteomes" id="UP001206925"/>
    </source>
</evidence>
<proteinExistence type="predicted"/>
<accession>A0AAD5CGI5</accession>
<name>A0AAD5CGI5_AMBAR</name>
<gene>
    <name evidence="1" type="ORF">M8C21_006476</name>
</gene>
<comment type="caution">
    <text evidence="1">The sequence shown here is derived from an EMBL/GenBank/DDBJ whole genome shotgun (WGS) entry which is preliminary data.</text>
</comment>
<dbReference type="Proteomes" id="UP001206925">
    <property type="component" value="Unassembled WGS sequence"/>
</dbReference>
<keyword evidence="2" id="KW-1185">Reference proteome</keyword>